<dbReference type="AlphaFoldDB" id="A0A517NJG3"/>
<gene>
    <name evidence="1" type="ORF">K227x_56980</name>
</gene>
<dbReference type="Proteomes" id="UP000318538">
    <property type="component" value="Chromosome"/>
</dbReference>
<reference evidence="1 2" key="1">
    <citation type="submission" date="2019-02" db="EMBL/GenBank/DDBJ databases">
        <title>Deep-cultivation of Planctomycetes and their phenomic and genomic characterization uncovers novel biology.</title>
        <authorList>
            <person name="Wiegand S."/>
            <person name="Jogler M."/>
            <person name="Boedeker C."/>
            <person name="Pinto D."/>
            <person name="Vollmers J."/>
            <person name="Rivas-Marin E."/>
            <person name="Kohn T."/>
            <person name="Peeters S.H."/>
            <person name="Heuer A."/>
            <person name="Rast P."/>
            <person name="Oberbeckmann S."/>
            <person name="Bunk B."/>
            <person name="Jeske O."/>
            <person name="Meyerdierks A."/>
            <person name="Storesund J.E."/>
            <person name="Kallscheuer N."/>
            <person name="Luecker S."/>
            <person name="Lage O.M."/>
            <person name="Pohl T."/>
            <person name="Merkel B.J."/>
            <person name="Hornburger P."/>
            <person name="Mueller R.-W."/>
            <person name="Bruemmer F."/>
            <person name="Labrenz M."/>
            <person name="Spormann A.M."/>
            <person name="Op den Camp H."/>
            <person name="Overmann J."/>
            <person name="Amann R."/>
            <person name="Jetten M.S.M."/>
            <person name="Mascher T."/>
            <person name="Medema M.H."/>
            <person name="Devos D.P."/>
            <person name="Kaster A.-K."/>
            <person name="Ovreas L."/>
            <person name="Rohde M."/>
            <person name="Galperin M.Y."/>
            <person name="Jogler C."/>
        </authorList>
    </citation>
    <scope>NUCLEOTIDE SEQUENCE [LARGE SCALE GENOMIC DNA]</scope>
    <source>
        <strain evidence="1 2">K22_7</strain>
    </source>
</reference>
<organism evidence="1 2">
    <name type="scientific">Rubripirellula lacrimiformis</name>
    <dbReference type="NCBI Taxonomy" id="1930273"/>
    <lineage>
        <taxon>Bacteria</taxon>
        <taxon>Pseudomonadati</taxon>
        <taxon>Planctomycetota</taxon>
        <taxon>Planctomycetia</taxon>
        <taxon>Pirellulales</taxon>
        <taxon>Pirellulaceae</taxon>
        <taxon>Rubripirellula</taxon>
    </lineage>
</organism>
<dbReference type="EMBL" id="CP036525">
    <property type="protein sequence ID" value="QDT07271.1"/>
    <property type="molecule type" value="Genomic_DNA"/>
</dbReference>
<keyword evidence="2" id="KW-1185">Reference proteome</keyword>
<name>A0A517NJG3_9BACT</name>
<evidence type="ECO:0000313" key="2">
    <source>
        <dbReference type="Proteomes" id="UP000318538"/>
    </source>
</evidence>
<proteinExistence type="predicted"/>
<protein>
    <submittedName>
        <fullName evidence="1">Uncharacterized protein</fullName>
    </submittedName>
</protein>
<evidence type="ECO:0000313" key="1">
    <source>
        <dbReference type="EMBL" id="QDT07271.1"/>
    </source>
</evidence>
<sequence>MIGVSRAMPSLSTLNHVRVSCSGTYSGGTVAEDSYSPSSPQAIFGFIGARVSTKTLCPELLINENWLVLPEHPVKEIWKKMPAASVQMDFVFIRRCRNLWIAYFIGGIGLGIDSRPESVN</sequence>
<accession>A0A517NJG3</accession>
<dbReference type="KEGG" id="rlc:K227x_56980"/>